<proteinExistence type="predicted"/>
<keyword evidence="3" id="KW-1185">Reference proteome</keyword>
<dbReference type="Pfam" id="PF14279">
    <property type="entry name" value="HNH_5"/>
    <property type="match status" value="1"/>
</dbReference>
<evidence type="ECO:0000313" key="3">
    <source>
        <dbReference type="Proteomes" id="UP000078460"/>
    </source>
</evidence>
<comment type="caution">
    <text evidence="2">The sequence shown here is derived from an EMBL/GenBank/DDBJ whole genome shotgun (WGS) entry which is preliminary data.</text>
</comment>
<accession>A0A175Y0H5</accession>
<dbReference type="STRING" id="621456.BJP26_07165"/>
<reference evidence="2" key="1">
    <citation type="submission" date="2016-03" db="EMBL/GenBank/DDBJ databases">
        <title>Sphingomonas melonis TY, whole genome shotgun sequencing.</title>
        <authorList>
            <person name="Wang H."/>
            <person name="Zhu P."/>
        </authorList>
    </citation>
    <scope>NUCLEOTIDE SEQUENCE [LARGE SCALE GENOMIC DNA]</scope>
    <source>
        <strain evidence="2">TY</strain>
    </source>
</reference>
<dbReference type="KEGG" id="smy:BJP26_15830"/>
<gene>
    <name evidence="2" type="ORF">AVM11_18835</name>
</gene>
<sequence length="337" mass="36140">MVLSTPPDATLDCPDYAIVAMVQGSLGEPGVTLGTKGRCRFCGETDPRTFRNVAHTLPEAFGNKWVTSLDECDACNARFGAFDDALVKSMGAILTVGGTQGKGNKVRQTGRTNGPASIRHQIVDGQRSISMRANGTPFSDHFGVNFKTGELVFRISGGTERFVPAKAYRALVKMAVALLPDDELPNFTKIIDWLGSPDDDLLPHMAVGISFSIIGNSPPLLAAALLRRASVSRDTPYMLFVTTMGSVCLQIVLKANALDGAWPSRLRTRPNIRWTNLLAPPGEEPLALAYDAPVHLDWGRAGLEPPVIEAIVTAVHPQTAQGRMTAVLRQSALASPP</sequence>
<dbReference type="EMBL" id="LQCK02000038">
    <property type="protein sequence ID" value="KZB94244.1"/>
    <property type="molecule type" value="Genomic_DNA"/>
</dbReference>
<name>A0A175Y0H5_9SPHN</name>
<feature type="domain" description="HNH endonuclease 5" evidence="1">
    <location>
        <begin position="39"/>
        <end position="85"/>
    </location>
</feature>
<protein>
    <recommendedName>
        <fullName evidence="1">HNH endonuclease 5 domain-containing protein</fullName>
    </recommendedName>
</protein>
<dbReference type="Proteomes" id="UP000078460">
    <property type="component" value="Unassembled WGS sequence"/>
</dbReference>
<dbReference type="KEGG" id="smy:BJP26_07165"/>
<dbReference type="OrthoDB" id="255953at2"/>
<evidence type="ECO:0000313" key="2">
    <source>
        <dbReference type="EMBL" id="KZB94244.1"/>
    </source>
</evidence>
<dbReference type="InterPro" id="IPR029471">
    <property type="entry name" value="HNH_5"/>
</dbReference>
<dbReference type="GeneID" id="93799045"/>
<organism evidence="2 3">
    <name type="scientific">Sphingomonas melonis TY</name>
    <dbReference type="NCBI Taxonomy" id="621456"/>
    <lineage>
        <taxon>Bacteria</taxon>
        <taxon>Pseudomonadati</taxon>
        <taxon>Pseudomonadota</taxon>
        <taxon>Alphaproteobacteria</taxon>
        <taxon>Sphingomonadales</taxon>
        <taxon>Sphingomonadaceae</taxon>
        <taxon>Sphingomonas</taxon>
    </lineage>
</organism>
<evidence type="ECO:0000259" key="1">
    <source>
        <dbReference type="Pfam" id="PF14279"/>
    </source>
</evidence>
<dbReference type="AlphaFoldDB" id="A0A175Y0H5"/>
<dbReference type="RefSeq" id="WP_018251009.1">
    <property type="nucleotide sequence ID" value="NZ_CP017578.1"/>
</dbReference>